<organism evidence="7">
    <name type="scientific">metagenome</name>
    <dbReference type="NCBI Taxonomy" id="256318"/>
    <lineage>
        <taxon>unclassified sequences</taxon>
        <taxon>metagenomes</taxon>
    </lineage>
</organism>
<evidence type="ECO:0000256" key="4">
    <source>
        <dbReference type="ARBA" id="ARBA00023136"/>
    </source>
</evidence>
<keyword evidence="3 6" id="KW-1133">Transmembrane helix</keyword>
<dbReference type="GO" id="GO:0005384">
    <property type="term" value="F:manganese ion transmembrane transporter activity"/>
    <property type="evidence" value="ECO:0007669"/>
    <property type="project" value="InterPro"/>
</dbReference>
<proteinExistence type="predicted"/>
<dbReference type="InterPro" id="IPR008217">
    <property type="entry name" value="Ccc1_fam"/>
</dbReference>
<feature type="transmembrane region" description="Helical" evidence="6">
    <location>
        <begin position="221"/>
        <end position="243"/>
    </location>
</feature>
<evidence type="ECO:0000256" key="3">
    <source>
        <dbReference type="ARBA" id="ARBA00022989"/>
    </source>
</evidence>
<feature type="transmembrane region" description="Helical" evidence="6">
    <location>
        <begin position="30"/>
        <end position="53"/>
    </location>
</feature>
<dbReference type="CDD" id="cd02432">
    <property type="entry name" value="Nodulin-21_like_1"/>
    <property type="match status" value="1"/>
</dbReference>
<name>A0A2P2CFM6_9ZZZZ</name>
<evidence type="ECO:0000256" key="5">
    <source>
        <dbReference type="SAM" id="MobiDB-lite"/>
    </source>
</evidence>
<dbReference type="AlphaFoldDB" id="A0A2P2CFM6"/>
<evidence type="ECO:0000256" key="6">
    <source>
        <dbReference type="SAM" id="Phobius"/>
    </source>
</evidence>
<comment type="subcellular location">
    <subcellularLocation>
        <location evidence="1">Endomembrane system</location>
        <topology evidence="1">Multi-pass membrane protein</topology>
    </subcellularLocation>
</comment>
<feature type="region of interest" description="Disordered" evidence="5">
    <location>
        <begin position="1"/>
        <end position="20"/>
    </location>
</feature>
<reference evidence="7" key="1">
    <citation type="submission" date="2015-08" db="EMBL/GenBank/DDBJ databases">
        <authorList>
            <person name="Babu N.S."/>
            <person name="Beckwith C.J."/>
            <person name="Beseler K.G."/>
            <person name="Brison A."/>
            <person name="Carone J.V."/>
            <person name="Caskin T.P."/>
            <person name="Diamond M."/>
            <person name="Durham M.E."/>
            <person name="Foxe J.M."/>
            <person name="Go M."/>
            <person name="Henderson B.A."/>
            <person name="Jones I.B."/>
            <person name="McGettigan J.A."/>
            <person name="Micheletti S.J."/>
            <person name="Nasrallah M.E."/>
            <person name="Ortiz D."/>
            <person name="Piller C.R."/>
            <person name="Privatt S.R."/>
            <person name="Schneider S.L."/>
            <person name="Sharp S."/>
            <person name="Smith T.C."/>
            <person name="Stanton J.D."/>
            <person name="Ullery H.E."/>
            <person name="Wilson R.J."/>
            <person name="Serrano M.G."/>
            <person name="Buck G."/>
            <person name="Lee V."/>
            <person name="Wang Y."/>
            <person name="Carvalho R."/>
            <person name="Voegtly L."/>
            <person name="Shi R."/>
            <person name="Duckworth R."/>
            <person name="Johnson A."/>
            <person name="Loviza R."/>
            <person name="Walstead R."/>
            <person name="Shah Z."/>
            <person name="Kiflezghi M."/>
            <person name="Wade K."/>
            <person name="Ball S.L."/>
            <person name="Bradley K.W."/>
            <person name="Asai D.J."/>
            <person name="Bowman C.A."/>
            <person name="Russell D.A."/>
            <person name="Pope W.H."/>
            <person name="Jacobs-Sera D."/>
            <person name="Hendrix R.W."/>
            <person name="Hatfull G.F."/>
        </authorList>
    </citation>
    <scope>NUCLEOTIDE SEQUENCE</scope>
</reference>
<protein>
    <recommendedName>
        <fullName evidence="8">VIT family protein</fullName>
    </recommendedName>
</protein>
<evidence type="ECO:0008006" key="8">
    <source>
        <dbReference type="Google" id="ProtNLM"/>
    </source>
</evidence>
<dbReference type="Pfam" id="PF01988">
    <property type="entry name" value="VIT1"/>
    <property type="match status" value="1"/>
</dbReference>
<feature type="transmembrane region" description="Helical" evidence="6">
    <location>
        <begin position="190"/>
        <end position="209"/>
    </location>
</feature>
<dbReference type="GO" id="GO:0030026">
    <property type="term" value="P:intracellular manganese ion homeostasis"/>
    <property type="evidence" value="ECO:0007669"/>
    <property type="project" value="InterPro"/>
</dbReference>
<sequence>MSAETAEPTDPAAPHEGEEHDASFGARLNWLRAGVLGANDGIVSTAGLVVGVAGATTDRAAILVAGVAGLFAGALSMAAGEYVSVSTQRDSEKALLEKERIELRDMPEDELDELTEIYVEKGLSVDLARQVARQLTDHDALGAHADAELGIDPDDLTNPWHAAWASMIAFTVGALLPLLTISLVPQAARVWVTVASVAIALALTGWASARLGQSPTGRAVVRNVAGGLLAMGVTYLIGVVFGARI</sequence>
<dbReference type="PANTHER" id="PTHR31851">
    <property type="entry name" value="FE(2+)/MN(2+) TRANSPORTER PCL1"/>
    <property type="match status" value="1"/>
</dbReference>
<feature type="transmembrane region" description="Helical" evidence="6">
    <location>
        <begin position="60"/>
        <end position="79"/>
    </location>
</feature>
<evidence type="ECO:0000256" key="1">
    <source>
        <dbReference type="ARBA" id="ARBA00004127"/>
    </source>
</evidence>
<evidence type="ECO:0000313" key="7">
    <source>
        <dbReference type="EMBL" id="CUR60717.1"/>
    </source>
</evidence>
<feature type="transmembrane region" description="Helical" evidence="6">
    <location>
        <begin position="162"/>
        <end position="183"/>
    </location>
</feature>
<gene>
    <name evidence="7" type="ORF">NOCA280113</name>
</gene>
<keyword evidence="2 6" id="KW-0812">Transmembrane</keyword>
<evidence type="ECO:0000256" key="2">
    <source>
        <dbReference type="ARBA" id="ARBA00022692"/>
    </source>
</evidence>
<feature type="compositionally biased region" description="Low complexity" evidence="5">
    <location>
        <begin position="1"/>
        <end position="12"/>
    </location>
</feature>
<accession>A0A2P2CFM6</accession>
<keyword evidence="4 6" id="KW-0472">Membrane</keyword>
<dbReference type="GO" id="GO:0012505">
    <property type="term" value="C:endomembrane system"/>
    <property type="evidence" value="ECO:0007669"/>
    <property type="project" value="UniProtKB-SubCell"/>
</dbReference>
<dbReference type="EMBL" id="CZKA01000078">
    <property type="protein sequence ID" value="CUR60717.1"/>
    <property type="molecule type" value="Genomic_DNA"/>
</dbReference>